<dbReference type="Proteomes" id="UP000252706">
    <property type="component" value="Unassembled WGS sequence"/>
</dbReference>
<dbReference type="EMBL" id="QOCE01000045">
    <property type="protein sequence ID" value="RBW51502.1"/>
    <property type="molecule type" value="Genomic_DNA"/>
</dbReference>
<dbReference type="InterPro" id="IPR020568">
    <property type="entry name" value="Ribosomal_Su5_D2-typ_SF"/>
</dbReference>
<reference evidence="13 14" key="1">
    <citation type="submission" date="2018-07" db="EMBL/GenBank/DDBJ databases">
        <title>Modular assembly of carbohydrate-degrading microbial communities in the ocean.</title>
        <authorList>
            <person name="Enke T.N."/>
            <person name="Datta M.S."/>
            <person name="Schwartzman J.A."/>
            <person name="Cermak N."/>
            <person name="Schmitz D.A."/>
            <person name="Barrere J."/>
            <person name="Cordero O.X."/>
        </authorList>
    </citation>
    <scope>NUCLEOTIDE SEQUENCE [LARGE SCALE GENOMIC DNA]</scope>
    <source>
        <strain evidence="13 14">C3M10</strain>
    </source>
</reference>
<evidence type="ECO:0000256" key="11">
    <source>
        <dbReference type="ARBA" id="ARBA00024535"/>
    </source>
</evidence>
<dbReference type="PANTHER" id="PTHR33694">
    <property type="entry name" value="UDP-3-O-ACYL-N-ACETYLGLUCOSAMINE DEACETYLASE 1, MITOCHONDRIAL-RELATED"/>
    <property type="match status" value="1"/>
</dbReference>
<dbReference type="InterPro" id="IPR004463">
    <property type="entry name" value="UDP-acyl_GlcNac_deAcase"/>
</dbReference>
<feature type="binding site" evidence="12">
    <location>
        <position position="113"/>
    </location>
    <ligand>
        <name>Zn(2+)</name>
        <dbReference type="ChEBI" id="CHEBI:29105"/>
    </ligand>
</feature>
<evidence type="ECO:0000256" key="9">
    <source>
        <dbReference type="ARBA" id="ARBA00022833"/>
    </source>
</evidence>
<feature type="active site" description="Proton donor" evidence="12">
    <location>
        <position position="297"/>
    </location>
</feature>
<protein>
    <recommendedName>
        <fullName evidence="4 12">UDP-3-O-acyl-N-acetylglucosamine deacetylase</fullName>
        <shortName evidence="12">UDP-3-O-acyl-GlcNAc deacetylase</shortName>
        <ecNumber evidence="4 12">3.5.1.108</ecNumber>
    </recommendedName>
    <alternativeName>
        <fullName evidence="12">UDP-3-O-[R-3-hydroxymyristoyl]-N-acetylglucosamine deacetylase</fullName>
    </alternativeName>
</protein>
<evidence type="ECO:0000256" key="12">
    <source>
        <dbReference type="HAMAP-Rule" id="MF_00388"/>
    </source>
</evidence>
<proteinExistence type="inferred from homology"/>
<keyword evidence="6 12" id="KW-0441">Lipid A biosynthesis</keyword>
<comment type="pathway">
    <text evidence="3 12">Glycolipid biosynthesis; lipid IV(A) biosynthesis; lipid IV(A) from (3R)-3-hydroxytetradecanoyl-[acyl-carrier-protein] and UDP-N-acetyl-alpha-D-glucosamine: step 2/6.</text>
</comment>
<keyword evidence="7 12" id="KW-0479">Metal-binding</keyword>
<sequence length="341" mass="36549">MFHSVTKIELSVTNRPLNSVSTRLTEVENCLTRHPLQNTLKTSVTFVGVGLHSGRPVKMILRPASAGHGIWFKRTDIDGRGAMIPALYHLVERSPLCTRLVNDSGVSVSTVEHIMAALAGCGVHNALIEISGPEVPIMDGSSVPFLRGIMKHGVRTQAAPILAHQVLKPVTVEKDGARATLLPADQFEIEFHISFTDAAIGTQAKRLDMRNGSFARELSDSRTFCNLSDVDAMRAQGLALGGTFENAVVVDDGEVLSPGGLRHSDEAVRHKMLDALGDLALAGGPLLGRYVGERAGHSLTNTLLRALFETPGAVRPVECTPDMAARMPGQGLVWAEIPHVA</sequence>
<dbReference type="SUPFAM" id="SSF54211">
    <property type="entry name" value="Ribosomal protein S5 domain 2-like"/>
    <property type="match status" value="2"/>
</dbReference>
<gene>
    <name evidence="12" type="primary">lpxC</name>
    <name evidence="13" type="ORF">DS909_18075</name>
</gene>
<dbReference type="Gene3D" id="3.30.230.20">
    <property type="entry name" value="lpxc deacetylase, domain 1"/>
    <property type="match status" value="1"/>
</dbReference>
<dbReference type="Pfam" id="PF03331">
    <property type="entry name" value="LpxC"/>
    <property type="match status" value="1"/>
</dbReference>
<dbReference type="HAMAP" id="MF_00388">
    <property type="entry name" value="LpxC"/>
    <property type="match status" value="1"/>
</dbReference>
<keyword evidence="8 12" id="KW-0378">Hydrolase</keyword>
<dbReference type="InterPro" id="IPR015870">
    <property type="entry name" value="UDP-acyl_N-AcGlcN_deAcase_N"/>
</dbReference>
<evidence type="ECO:0000313" key="14">
    <source>
        <dbReference type="Proteomes" id="UP000252706"/>
    </source>
</evidence>
<evidence type="ECO:0000256" key="1">
    <source>
        <dbReference type="ARBA" id="ARBA00001947"/>
    </source>
</evidence>
<keyword evidence="5 12" id="KW-0444">Lipid biosynthesis</keyword>
<evidence type="ECO:0000256" key="10">
    <source>
        <dbReference type="ARBA" id="ARBA00023098"/>
    </source>
</evidence>
<dbReference type="NCBIfam" id="TIGR00325">
    <property type="entry name" value="lpxC"/>
    <property type="match status" value="1"/>
</dbReference>
<keyword evidence="9 12" id="KW-0862">Zinc</keyword>
<evidence type="ECO:0000256" key="6">
    <source>
        <dbReference type="ARBA" id="ARBA00022556"/>
    </source>
</evidence>
<dbReference type="EC" id="3.5.1.108" evidence="4 12"/>
<evidence type="ECO:0000256" key="4">
    <source>
        <dbReference type="ARBA" id="ARBA00012745"/>
    </source>
</evidence>
<evidence type="ECO:0000256" key="2">
    <source>
        <dbReference type="ARBA" id="ARBA00002923"/>
    </source>
</evidence>
<dbReference type="GO" id="GO:0103117">
    <property type="term" value="F:UDP-3-O-acyl-N-acetylglucosamine deacetylase activity"/>
    <property type="evidence" value="ECO:0007669"/>
    <property type="project" value="UniProtKB-UniRule"/>
</dbReference>
<comment type="function">
    <text evidence="2 12">Catalyzes the hydrolysis of UDP-3-O-myristoyl-N-acetylglucosamine to form UDP-3-O-myristoylglucosamine and acetate, the committed step in lipid A biosynthesis.</text>
</comment>
<name>A0A366WTX5_9RHOB</name>
<keyword evidence="10 12" id="KW-0443">Lipid metabolism</keyword>
<dbReference type="GO" id="GO:0009245">
    <property type="term" value="P:lipid A biosynthetic process"/>
    <property type="evidence" value="ECO:0007669"/>
    <property type="project" value="UniProtKB-UniRule"/>
</dbReference>
<evidence type="ECO:0000256" key="3">
    <source>
        <dbReference type="ARBA" id="ARBA00005002"/>
    </source>
</evidence>
<feature type="binding site" evidence="12">
    <location>
        <position position="274"/>
    </location>
    <ligand>
        <name>Zn(2+)</name>
        <dbReference type="ChEBI" id="CHEBI:29105"/>
    </ligand>
</feature>
<dbReference type="UniPathway" id="UPA00359">
    <property type="reaction ID" value="UER00478"/>
</dbReference>
<dbReference type="Gene3D" id="3.30.1700.10">
    <property type="entry name" value="lpxc deacetylase, domain 2"/>
    <property type="match status" value="1"/>
</dbReference>
<dbReference type="PANTHER" id="PTHR33694:SF1">
    <property type="entry name" value="UDP-3-O-ACYL-N-ACETYLGLUCOSAMINE DEACETYLASE 1, MITOCHONDRIAL-RELATED"/>
    <property type="match status" value="1"/>
</dbReference>
<comment type="caution">
    <text evidence="13">The sequence shown here is derived from an EMBL/GenBank/DDBJ whole genome shotgun (WGS) entry which is preliminary data.</text>
</comment>
<organism evidence="13 14">
    <name type="scientific">Phaeobacter gallaeciensis</name>
    <dbReference type="NCBI Taxonomy" id="60890"/>
    <lineage>
        <taxon>Bacteria</taxon>
        <taxon>Pseudomonadati</taxon>
        <taxon>Pseudomonadota</taxon>
        <taxon>Alphaproteobacteria</taxon>
        <taxon>Rhodobacterales</taxon>
        <taxon>Roseobacteraceae</taxon>
        <taxon>Phaeobacter</taxon>
    </lineage>
</organism>
<comment type="catalytic activity">
    <reaction evidence="11 12">
        <text>a UDP-3-O-[(3R)-3-hydroxyacyl]-N-acetyl-alpha-D-glucosamine + H2O = a UDP-3-O-[(3R)-3-hydroxyacyl]-alpha-D-glucosamine + acetate</text>
        <dbReference type="Rhea" id="RHEA:67816"/>
        <dbReference type="ChEBI" id="CHEBI:15377"/>
        <dbReference type="ChEBI" id="CHEBI:30089"/>
        <dbReference type="ChEBI" id="CHEBI:137740"/>
        <dbReference type="ChEBI" id="CHEBI:173225"/>
        <dbReference type="EC" id="3.5.1.108"/>
    </reaction>
</comment>
<feature type="binding site" evidence="12">
    <location>
        <position position="270"/>
    </location>
    <ligand>
        <name>Zn(2+)</name>
        <dbReference type="ChEBI" id="CHEBI:29105"/>
    </ligand>
</feature>
<dbReference type="GO" id="GO:0016020">
    <property type="term" value="C:membrane"/>
    <property type="evidence" value="ECO:0007669"/>
    <property type="project" value="GOC"/>
</dbReference>
<dbReference type="GO" id="GO:0046872">
    <property type="term" value="F:metal ion binding"/>
    <property type="evidence" value="ECO:0007669"/>
    <property type="project" value="UniProtKB-KW"/>
</dbReference>
<evidence type="ECO:0000256" key="5">
    <source>
        <dbReference type="ARBA" id="ARBA00022516"/>
    </source>
</evidence>
<comment type="similarity">
    <text evidence="12">Belongs to the LpxC family.</text>
</comment>
<evidence type="ECO:0000256" key="8">
    <source>
        <dbReference type="ARBA" id="ARBA00022801"/>
    </source>
</evidence>
<comment type="cofactor">
    <cofactor evidence="1 12">
        <name>Zn(2+)</name>
        <dbReference type="ChEBI" id="CHEBI:29105"/>
    </cofactor>
</comment>
<evidence type="ECO:0000256" key="7">
    <source>
        <dbReference type="ARBA" id="ARBA00022723"/>
    </source>
</evidence>
<accession>A0A366WTX5</accession>
<dbReference type="OrthoDB" id="9802746at2"/>
<dbReference type="AlphaFoldDB" id="A0A366WTX5"/>
<evidence type="ECO:0000313" key="13">
    <source>
        <dbReference type="EMBL" id="RBW51502.1"/>
    </source>
</evidence>
<dbReference type="InterPro" id="IPR011334">
    <property type="entry name" value="UDP-acyl_GlcNac_deAcase_C"/>
</dbReference>